<comment type="pathway">
    <text evidence="7">Carotenoid biosynthesis; staphyloxanthin biosynthesis; staphyloxanthin from farnesyl diphosphate: step 4/5.</text>
</comment>
<evidence type="ECO:0000256" key="5">
    <source>
        <dbReference type="ARBA" id="ARBA00023136"/>
    </source>
</evidence>
<comment type="similarity">
    <text evidence="8">Belongs to the glycosyltransferase 2 family. CrtQ subfamily.</text>
</comment>
<dbReference type="Gene3D" id="3.90.550.10">
    <property type="entry name" value="Spore Coat Polysaccharide Biosynthesis Protein SpsA, Chain A"/>
    <property type="match status" value="1"/>
</dbReference>
<dbReference type="SUPFAM" id="SSF53448">
    <property type="entry name" value="Nucleotide-diphospho-sugar transferases"/>
    <property type="match status" value="1"/>
</dbReference>
<evidence type="ECO:0000256" key="3">
    <source>
        <dbReference type="ARBA" id="ARBA00022676"/>
    </source>
</evidence>
<sequence>MIRAIAVVVPARDEERLLGGCLASVRRAARHPQVGGLPVRLVVVADSCRDRTAAIGRHAGAEVATIRACNVGAARARGTDRALAAVLSPAGAPAPAELWLAHTDADTRVPYGWLARQLAYAEQGWDAVLGTVQVLDWSEHPPGTAEKFQRQYATPVRPSVETTPKPTLRTAPRAEHPHVHGANLGVRADAYRSAGGFAALAVGEDHALVAALEALGRPVRRAADLPVITSARRSVRARGGFGDTISALSLRGMDGRA</sequence>
<dbReference type="Pfam" id="PF00535">
    <property type="entry name" value="Glycos_transf_2"/>
    <property type="match status" value="1"/>
</dbReference>
<evidence type="ECO:0000256" key="2">
    <source>
        <dbReference type="ARBA" id="ARBA00022475"/>
    </source>
</evidence>
<evidence type="ECO:0000256" key="1">
    <source>
        <dbReference type="ARBA" id="ARBA00004236"/>
    </source>
</evidence>
<dbReference type="OrthoDB" id="9777873at2"/>
<keyword evidence="3" id="KW-0328">Glycosyltransferase</keyword>
<protein>
    <recommendedName>
        <fullName evidence="9">4,4'-diaponeurosporenoate glycosyltransferase</fullName>
    </recommendedName>
</protein>
<reference evidence="13" key="1">
    <citation type="submission" date="2018-07" db="EMBL/GenBank/DDBJ databases">
        <title>Streptacidiphilus bronchialis DSM 106435 chromosome.</title>
        <authorList>
            <person name="Batra D."/>
            <person name="Gulvik C.A."/>
        </authorList>
    </citation>
    <scope>NUCLEOTIDE SEQUENCE [LARGE SCALE GENOMIC DNA]</scope>
    <source>
        <strain evidence="13">DSM 106435</strain>
    </source>
</reference>
<comment type="function">
    <text evidence="6">Catalyzes the glycosylation of 4,4'-diaponeurosporenoate, i.e. the esterification of glucose at the C1'' position with the carboxyl group of 4,4'-diaponeurosporenic acid, to form glycosyl-4,4'-diaponeurosporenoate. This is a step in the biosynthesis of staphyloxanthin, an orange pigment present in most staphylococci strains.</text>
</comment>
<feature type="domain" description="Glycosyltransferase 2-like" evidence="11">
    <location>
        <begin position="7"/>
        <end position="191"/>
    </location>
</feature>
<evidence type="ECO:0000259" key="11">
    <source>
        <dbReference type="Pfam" id="PF00535"/>
    </source>
</evidence>
<dbReference type="GO" id="GO:0005886">
    <property type="term" value="C:plasma membrane"/>
    <property type="evidence" value="ECO:0007669"/>
    <property type="project" value="UniProtKB-SubCell"/>
</dbReference>
<evidence type="ECO:0000313" key="12">
    <source>
        <dbReference type="EMBL" id="AXI76761.1"/>
    </source>
</evidence>
<dbReference type="AlphaFoldDB" id="A0A345SSQ6"/>
<dbReference type="InterPro" id="IPR001173">
    <property type="entry name" value="Glyco_trans_2-like"/>
</dbReference>
<evidence type="ECO:0000256" key="8">
    <source>
        <dbReference type="ARBA" id="ARBA00038120"/>
    </source>
</evidence>
<dbReference type="KEGG" id="stri:C7M71_004100"/>
<evidence type="ECO:0000256" key="9">
    <source>
        <dbReference type="ARBA" id="ARBA00040345"/>
    </source>
</evidence>
<organism evidence="12 13">
    <name type="scientific">Peterkaempfera bronchialis</name>
    <dbReference type="NCBI Taxonomy" id="2126346"/>
    <lineage>
        <taxon>Bacteria</taxon>
        <taxon>Bacillati</taxon>
        <taxon>Actinomycetota</taxon>
        <taxon>Actinomycetes</taxon>
        <taxon>Kitasatosporales</taxon>
        <taxon>Streptomycetaceae</taxon>
        <taxon>Peterkaempfera</taxon>
    </lineage>
</organism>
<feature type="region of interest" description="Disordered" evidence="10">
    <location>
        <begin position="145"/>
        <end position="173"/>
    </location>
</feature>
<dbReference type="RefSeq" id="WP_111494302.1">
    <property type="nucleotide sequence ID" value="NZ_CP031264.1"/>
</dbReference>
<keyword evidence="2" id="KW-1003">Cell membrane</keyword>
<dbReference type="Proteomes" id="UP000249340">
    <property type="component" value="Chromosome"/>
</dbReference>
<dbReference type="EMBL" id="CP031264">
    <property type="protein sequence ID" value="AXI76761.1"/>
    <property type="molecule type" value="Genomic_DNA"/>
</dbReference>
<dbReference type="PANTHER" id="PTHR43646:SF2">
    <property type="entry name" value="GLYCOSYLTRANSFERASE 2-LIKE DOMAIN-CONTAINING PROTEIN"/>
    <property type="match status" value="1"/>
</dbReference>
<keyword evidence="13" id="KW-1185">Reference proteome</keyword>
<evidence type="ECO:0000313" key="13">
    <source>
        <dbReference type="Proteomes" id="UP000249340"/>
    </source>
</evidence>
<evidence type="ECO:0000256" key="7">
    <source>
        <dbReference type="ARBA" id="ARBA00037904"/>
    </source>
</evidence>
<keyword evidence="5" id="KW-0472">Membrane</keyword>
<dbReference type="InterPro" id="IPR029044">
    <property type="entry name" value="Nucleotide-diphossugar_trans"/>
</dbReference>
<evidence type="ECO:0000256" key="4">
    <source>
        <dbReference type="ARBA" id="ARBA00022679"/>
    </source>
</evidence>
<name>A0A345SSQ6_9ACTN</name>
<proteinExistence type="inferred from homology"/>
<gene>
    <name evidence="12" type="ORF">C7M71_004100</name>
</gene>
<accession>A0A345SSQ6</accession>
<evidence type="ECO:0000256" key="6">
    <source>
        <dbReference type="ARBA" id="ARBA00037281"/>
    </source>
</evidence>
<keyword evidence="4 12" id="KW-0808">Transferase</keyword>
<dbReference type="GO" id="GO:0016757">
    <property type="term" value="F:glycosyltransferase activity"/>
    <property type="evidence" value="ECO:0007669"/>
    <property type="project" value="UniProtKB-KW"/>
</dbReference>
<dbReference type="PANTHER" id="PTHR43646">
    <property type="entry name" value="GLYCOSYLTRANSFERASE"/>
    <property type="match status" value="1"/>
</dbReference>
<evidence type="ECO:0000256" key="10">
    <source>
        <dbReference type="SAM" id="MobiDB-lite"/>
    </source>
</evidence>
<comment type="subcellular location">
    <subcellularLocation>
        <location evidence="1">Cell membrane</location>
    </subcellularLocation>
</comment>